<dbReference type="Proteomes" id="UP001304515">
    <property type="component" value="Chromosome"/>
</dbReference>
<organism evidence="1">
    <name type="scientific">Flavobacterium capsici</name>
    <dbReference type="NCBI Taxonomy" id="3075618"/>
    <lineage>
        <taxon>Bacteria</taxon>
        <taxon>Pseudomonadati</taxon>
        <taxon>Bacteroidota</taxon>
        <taxon>Flavobacteriia</taxon>
        <taxon>Flavobacteriales</taxon>
        <taxon>Flavobacteriaceae</taxon>
        <taxon>Flavobacterium</taxon>
    </lineage>
</organism>
<reference evidence="1 3" key="1">
    <citation type="submission" date="2023-09" db="EMBL/GenBank/DDBJ databases">
        <title>Flavobacterium sp. a novel bacteria isolate from Pepper rhizosphere.</title>
        <authorList>
            <person name="Peng Y."/>
            <person name="Lee J."/>
        </authorList>
    </citation>
    <scope>NUCLEOTIDE SEQUENCE</scope>
    <source>
        <strain evidence="1">PMR2A8</strain>
        <strain evidence="2 3">PMTSA4</strain>
    </source>
</reference>
<dbReference type="KEGG" id="fcj:RN605_04825"/>
<accession>A0AA96EVI2</accession>
<evidence type="ECO:0000313" key="1">
    <source>
        <dbReference type="EMBL" id="WNM18637.1"/>
    </source>
</evidence>
<accession>A0AA96F427</accession>
<proteinExistence type="predicted"/>
<dbReference type="EMBL" id="CP134890">
    <property type="protein sequence ID" value="WNM22688.1"/>
    <property type="molecule type" value="Genomic_DNA"/>
</dbReference>
<dbReference type="AlphaFoldDB" id="A0AA96EVI2"/>
<dbReference type="EMBL" id="CP134878">
    <property type="protein sequence ID" value="WNM18637.1"/>
    <property type="molecule type" value="Genomic_DNA"/>
</dbReference>
<protein>
    <submittedName>
        <fullName evidence="1">DUF5131 family protein</fullName>
    </submittedName>
</protein>
<gene>
    <name evidence="2" type="ORF">RN605_04825</name>
    <name evidence="1" type="ORF">RN608_11525</name>
</gene>
<dbReference type="RefSeq" id="WP_313322701.1">
    <property type="nucleotide sequence ID" value="NZ_CP134878.1"/>
</dbReference>
<evidence type="ECO:0000313" key="3">
    <source>
        <dbReference type="Proteomes" id="UP001304515"/>
    </source>
</evidence>
<keyword evidence="3" id="KW-1185">Reference proteome</keyword>
<sequence length="251" mass="29377">MAKNSKIEWTHHTANLWWGCTKVHQGCDNCYAESLSNRYGHKVWGDNNSRRLIKSTFTDIFKYQKQAEQLNTKFRVFVGSMMDIFEKSKEVEVANDFNSTGDKRDFFFNEVIPNCPNLIFLLLTKRPSNINKMIPKAWKSNPPKNVMFGTSPVCEKTSKTLIKQLQAVNGYKFLSVEPQLEQIRNIDLNGIDWVIQGGESGHHKRKFDSDWGRTLRNICKEKRVPYFFKQIDKVQLIPDDLLVREFPEFHH</sequence>
<name>A0AA96EVI2_9FLAO</name>
<dbReference type="Pfam" id="PF07505">
    <property type="entry name" value="DUF5131"/>
    <property type="match status" value="1"/>
</dbReference>
<dbReference type="InterPro" id="IPR011101">
    <property type="entry name" value="DUF5131"/>
</dbReference>
<evidence type="ECO:0000313" key="2">
    <source>
        <dbReference type="EMBL" id="WNM22688.1"/>
    </source>
</evidence>